<dbReference type="AlphaFoldDB" id="A0A086Y291"/>
<dbReference type="Pfam" id="PF02653">
    <property type="entry name" value="BPD_transp_2"/>
    <property type="match status" value="1"/>
</dbReference>
<dbReference type="eggNOG" id="COG4177">
    <property type="taxonomic scope" value="Bacteria"/>
</dbReference>
<name>A0A086Y291_9RHOB</name>
<dbReference type="CDD" id="cd06581">
    <property type="entry name" value="TM_PBP1_LivM_like"/>
    <property type="match status" value="1"/>
</dbReference>
<feature type="transmembrane region" description="Helical" evidence="6">
    <location>
        <begin position="122"/>
        <end position="141"/>
    </location>
</feature>
<reference evidence="7 8" key="1">
    <citation type="submission" date="2014-03" db="EMBL/GenBank/DDBJ databases">
        <title>Genome of Haematobacter massiliensis CCUG 47968.</title>
        <authorList>
            <person name="Wang D."/>
            <person name="Wang G."/>
        </authorList>
    </citation>
    <scope>NUCLEOTIDE SEQUENCE [LARGE SCALE GENOMIC DNA]</scope>
    <source>
        <strain evidence="7 8">CCUG 47968</strain>
    </source>
</reference>
<keyword evidence="8" id="KW-1185">Reference proteome</keyword>
<organism evidence="7 8">
    <name type="scientific">Haematobacter massiliensis</name>
    <dbReference type="NCBI Taxonomy" id="195105"/>
    <lineage>
        <taxon>Bacteria</taxon>
        <taxon>Pseudomonadati</taxon>
        <taxon>Pseudomonadota</taxon>
        <taxon>Alphaproteobacteria</taxon>
        <taxon>Rhodobacterales</taxon>
        <taxon>Paracoccaceae</taxon>
        <taxon>Haematobacter</taxon>
    </lineage>
</organism>
<accession>A0A086Y291</accession>
<feature type="transmembrane region" description="Helical" evidence="6">
    <location>
        <begin position="15"/>
        <end position="34"/>
    </location>
</feature>
<evidence type="ECO:0000256" key="3">
    <source>
        <dbReference type="ARBA" id="ARBA00022692"/>
    </source>
</evidence>
<keyword evidence="2" id="KW-1003">Cell membrane</keyword>
<comment type="caution">
    <text evidence="7">The sequence shown here is derived from an EMBL/GenBank/DDBJ whole genome shotgun (WGS) entry which is preliminary data.</text>
</comment>
<dbReference type="Proteomes" id="UP000028826">
    <property type="component" value="Unassembled WGS sequence"/>
</dbReference>
<dbReference type="PANTHER" id="PTHR30482:SF17">
    <property type="entry name" value="ABC TRANSPORTER ATP-BINDING PROTEIN"/>
    <property type="match status" value="1"/>
</dbReference>
<evidence type="ECO:0000313" key="7">
    <source>
        <dbReference type="EMBL" id="KFI28391.1"/>
    </source>
</evidence>
<evidence type="ECO:0000256" key="4">
    <source>
        <dbReference type="ARBA" id="ARBA00022989"/>
    </source>
</evidence>
<dbReference type="GO" id="GO:0015658">
    <property type="term" value="F:branched-chain amino acid transmembrane transporter activity"/>
    <property type="evidence" value="ECO:0007669"/>
    <property type="project" value="InterPro"/>
</dbReference>
<evidence type="ECO:0000313" key="8">
    <source>
        <dbReference type="Proteomes" id="UP000028826"/>
    </source>
</evidence>
<feature type="transmembrane region" description="Helical" evidence="6">
    <location>
        <begin position="226"/>
        <end position="250"/>
    </location>
</feature>
<comment type="subcellular location">
    <subcellularLocation>
        <location evidence="1">Cell membrane</location>
        <topology evidence="1">Multi-pass membrane protein</topology>
    </subcellularLocation>
</comment>
<keyword evidence="3 6" id="KW-0812">Transmembrane</keyword>
<proteinExistence type="predicted"/>
<dbReference type="OrthoDB" id="9804361at2"/>
<feature type="transmembrane region" description="Helical" evidence="6">
    <location>
        <begin position="95"/>
        <end position="116"/>
    </location>
</feature>
<evidence type="ECO:0000256" key="1">
    <source>
        <dbReference type="ARBA" id="ARBA00004651"/>
    </source>
</evidence>
<dbReference type="InterPro" id="IPR001851">
    <property type="entry name" value="ABC_transp_permease"/>
</dbReference>
<dbReference type="GO" id="GO:0005886">
    <property type="term" value="C:plasma membrane"/>
    <property type="evidence" value="ECO:0007669"/>
    <property type="project" value="UniProtKB-SubCell"/>
</dbReference>
<gene>
    <name evidence="7" type="ORF">CN97_19190</name>
</gene>
<protein>
    <submittedName>
        <fullName evidence="7">ABC transporter permease</fullName>
    </submittedName>
</protein>
<dbReference type="RefSeq" id="WP_035712109.1">
    <property type="nucleotide sequence ID" value="NZ_CAMIFG010000131.1"/>
</dbReference>
<evidence type="ECO:0000256" key="6">
    <source>
        <dbReference type="SAM" id="Phobius"/>
    </source>
</evidence>
<dbReference type="PANTHER" id="PTHR30482">
    <property type="entry name" value="HIGH-AFFINITY BRANCHED-CHAIN AMINO ACID TRANSPORT SYSTEM PERMEASE"/>
    <property type="match status" value="1"/>
</dbReference>
<dbReference type="EMBL" id="JGYG01000008">
    <property type="protein sequence ID" value="KFI28391.1"/>
    <property type="molecule type" value="Genomic_DNA"/>
</dbReference>
<dbReference type="InterPro" id="IPR043428">
    <property type="entry name" value="LivM-like"/>
</dbReference>
<keyword evidence="4 6" id="KW-1133">Transmembrane helix</keyword>
<feature type="transmembrane region" description="Helical" evidence="6">
    <location>
        <begin position="319"/>
        <end position="339"/>
    </location>
</feature>
<evidence type="ECO:0000256" key="2">
    <source>
        <dbReference type="ARBA" id="ARBA00022475"/>
    </source>
</evidence>
<dbReference type="STRING" id="195105.CN97_19190"/>
<sequence length="357" mass="38097">MLKAILSDDLPRSRALALLLCAVVGFLLLAPVFFGGARVLNTAMTIAIFTVLVASYDLLIGYCGIVSFAHAMYYGIGAYAVAIAMVRLGPGWGPLLVGAGAGILLAGIAAALIALVALRVKAIFYTMATMAVASAFGALVLRRTDLTGGDDGLTFRMPEVLSPGRVVFGHVTGQHLTYYLVLACAAVLFLLMLRLVNSRFGRVLEAIRENEFRAEALGYPTLRYRLIANVIAAMNAAAAGVLMAIWLRYVGPQTTIGFNVMLNVLLMCVIGGLGTLYGAVIGVTIFVLGENYIQLLLGRLHGLVEDVPVVEAVLNPERWLLFFGLIFVLAVYFLPTGMVGRLRDRAAGRNRAAAVVT</sequence>
<keyword evidence="5 6" id="KW-0472">Membrane</keyword>
<feature type="transmembrane region" description="Helical" evidence="6">
    <location>
        <begin position="262"/>
        <end position="288"/>
    </location>
</feature>
<feature type="transmembrane region" description="Helical" evidence="6">
    <location>
        <begin position="176"/>
        <end position="196"/>
    </location>
</feature>
<evidence type="ECO:0000256" key="5">
    <source>
        <dbReference type="ARBA" id="ARBA00023136"/>
    </source>
</evidence>